<organism evidence="1 2">
    <name type="scientific">Bombella mellum</name>
    <dbReference type="NCBI Taxonomy" id="2039288"/>
    <lineage>
        <taxon>Bacteria</taxon>
        <taxon>Pseudomonadati</taxon>
        <taxon>Pseudomonadota</taxon>
        <taxon>Alphaproteobacteria</taxon>
        <taxon>Acetobacterales</taxon>
        <taxon>Acetobacteraceae</taxon>
        <taxon>Bombella</taxon>
    </lineage>
</organism>
<dbReference type="Pfam" id="PF26541">
    <property type="entry name" value="MafI2"/>
    <property type="match status" value="1"/>
</dbReference>
<accession>A0ABR5ZV20</accession>
<dbReference type="EMBL" id="PDLY01000007">
    <property type="protein sequence ID" value="MBA5728115.1"/>
    <property type="molecule type" value="Genomic_DNA"/>
</dbReference>
<dbReference type="InterPro" id="IPR058702">
    <property type="entry name" value="MafI2-like"/>
</dbReference>
<dbReference type="RefSeq" id="WP_182041700.1">
    <property type="nucleotide sequence ID" value="NZ_PDLY01000007.1"/>
</dbReference>
<evidence type="ECO:0000313" key="1">
    <source>
        <dbReference type="EMBL" id="MBA5728115.1"/>
    </source>
</evidence>
<name>A0ABR5ZV20_9PROT</name>
<keyword evidence="2" id="KW-1185">Reference proteome</keyword>
<evidence type="ECO:0000313" key="2">
    <source>
        <dbReference type="Proteomes" id="UP000765338"/>
    </source>
</evidence>
<reference evidence="1 2" key="1">
    <citation type="submission" date="2017-10" db="EMBL/GenBank/DDBJ databases">
        <authorList>
            <person name="Jakob F."/>
        </authorList>
    </citation>
    <scope>NUCLEOTIDE SEQUENCE [LARGE SCALE GENOMIC DNA]</scope>
    <source>
        <strain evidence="1 2">TMW 2.1889</strain>
    </source>
</reference>
<dbReference type="Proteomes" id="UP000765338">
    <property type="component" value="Unassembled WGS sequence"/>
</dbReference>
<gene>
    <name evidence="1" type="ORF">CPA56_09060</name>
</gene>
<protein>
    <submittedName>
        <fullName evidence="1">Uncharacterized protein</fullName>
    </submittedName>
</protein>
<proteinExistence type="predicted"/>
<comment type="caution">
    <text evidence="1">The sequence shown here is derived from an EMBL/GenBank/DDBJ whole genome shotgun (WGS) entry which is preliminary data.</text>
</comment>
<sequence length="102" mass="11965">MSIEMIPDVYLCIMTAFLGEIYPEIRLISADYGEDLVIRVHMVLDRPVNDEDIEEMDCVITEIDAAFNLEDASDIEDRIFFSEEPLCEIETLPYIIYMRYEE</sequence>